<dbReference type="OrthoDB" id="445007at2759"/>
<proteinExistence type="predicted"/>
<protein>
    <recommendedName>
        <fullName evidence="4">Phytanoyl-CoA dioxygenase family protein</fullName>
    </recommendedName>
</protein>
<dbReference type="InterPro" id="IPR008775">
    <property type="entry name" value="Phytyl_CoA_dOase-like"/>
</dbReference>
<sequence length="319" mass="35552">MAVDAVPAAPTPADQQRITALPELNAQLYENAEALAGDVIESLKQAGTCVVRQVFPREVVSNIEDELRPYFQEHGKIKTMAKETSITTGLASKSETFALRVLGNAMWHNVMEYFLISRTGPYWNGSTPFYCDSKPQLDSTLCFRVGPGAKVQGLHKDDMSHHNWQKQAQEYEQGRDASCVFFVALTKTTHANGATRVIPGSHLWDHSVPPPEESRVPPAPQLEPGDCLLTLGTTYHGAGGNTTADEYRLVACASATRSWLRQEENQYLSHDPKKIKNLPVWIQRFIGFTCGEPYMGWVDLADPLHAFIPEAEEFHDINR</sequence>
<gene>
    <name evidence="2" type="ORF">AOCH_000485</name>
</gene>
<organism evidence="2 3">
    <name type="scientific">Aspergillus ochraceoroseus</name>
    <dbReference type="NCBI Taxonomy" id="138278"/>
    <lineage>
        <taxon>Eukaryota</taxon>
        <taxon>Fungi</taxon>
        <taxon>Dikarya</taxon>
        <taxon>Ascomycota</taxon>
        <taxon>Pezizomycotina</taxon>
        <taxon>Eurotiomycetes</taxon>
        <taxon>Eurotiomycetidae</taxon>
        <taxon>Eurotiales</taxon>
        <taxon>Aspergillaceae</taxon>
        <taxon>Aspergillus</taxon>
        <taxon>Aspergillus subgen. Nidulantes</taxon>
    </lineage>
</organism>
<comment type="pathway">
    <text evidence="1">Secondary metabolite biosynthesis.</text>
</comment>
<dbReference type="Gene3D" id="2.60.120.620">
    <property type="entry name" value="q2cbj1_9rhob like domain"/>
    <property type="match status" value="1"/>
</dbReference>
<dbReference type="InterPro" id="IPR051961">
    <property type="entry name" value="Fungal_Metabolite_Diox"/>
</dbReference>
<dbReference type="PANTHER" id="PTHR37563">
    <property type="entry name" value="PHYTANOYL-COA DIOXYGENASE FAMILY PROTEIN (AFU_ORTHOLOGUE AFUA_2G03330)"/>
    <property type="match status" value="1"/>
</dbReference>
<dbReference type="EMBL" id="JYKN01003349">
    <property type="protein sequence ID" value="KKK12920.1"/>
    <property type="molecule type" value="Genomic_DNA"/>
</dbReference>
<evidence type="ECO:0000313" key="3">
    <source>
        <dbReference type="Proteomes" id="UP000034947"/>
    </source>
</evidence>
<dbReference type="VEuPathDB" id="FungiDB:P175DRAFT_0428652"/>
<reference evidence="2 3" key="1">
    <citation type="submission" date="2015-02" db="EMBL/GenBank/DDBJ databases">
        <title>Draft Genome Sequences of Two Closely-Related Aflatoxigenic Aspergillus Species Obtained from the Cote d'Ivoire.</title>
        <authorList>
            <person name="Moore G.G."/>
            <person name="Beltz S.B."/>
            <person name="Mack B.M."/>
        </authorList>
    </citation>
    <scope>NUCLEOTIDE SEQUENCE [LARGE SCALE GENOMIC DNA]</scope>
    <source>
        <strain evidence="2 3">SRRC1432</strain>
    </source>
</reference>
<evidence type="ECO:0008006" key="4">
    <source>
        <dbReference type="Google" id="ProtNLM"/>
    </source>
</evidence>
<accession>A0A0F8W4T1</accession>
<dbReference type="AlphaFoldDB" id="A0A0F8W4T1"/>
<evidence type="ECO:0000256" key="1">
    <source>
        <dbReference type="ARBA" id="ARBA00005179"/>
    </source>
</evidence>
<dbReference type="PANTHER" id="PTHR37563:SF2">
    <property type="entry name" value="PHYTANOYL-COA DIOXYGENASE FAMILY PROTEIN (AFU_ORTHOLOGUE AFUA_2G03330)"/>
    <property type="match status" value="1"/>
</dbReference>
<keyword evidence="3" id="KW-1185">Reference proteome</keyword>
<dbReference type="Proteomes" id="UP000034947">
    <property type="component" value="Unassembled WGS sequence"/>
</dbReference>
<evidence type="ECO:0000313" key="2">
    <source>
        <dbReference type="EMBL" id="KKK12920.1"/>
    </source>
</evidence>
<comment type="caution">
    <text evidence="2">The sequence shown here is derived from an EMBL/GenBank/DDBJ whole genome shotgun (WGS) entry which is preliminary data.</text>
</comment>
<dbReference type="Pfam" id="PF05721">
    <property type="entry name" value="PhyH"/>
    <property type="match status" value="1"/>
</dbReference>
<dbReference type="SUPFAM" id="SSF51197">
    <property type="entry name" value="Clavaminate synthase-like"/>
    <property type="match status" value="1"/>
</dbReference>
<name>A0A0F8W4T1_9EURO</name>